<organism evidence="2 3">
    <name type="scientific">Amanita muscaria (strain Koide BX008)</name>
    <dbReference type="NCBI Taxonomy" id="946122"/>
    <lineage>
        <taxon>Eukaryota</taxon>
        <taxon>Fungi</taxon>
        <taxon>Dikarya</taxon>
        <taxon>Basidiomycota</taxon>
        <taxon>Agaricomycotina</taxon>
        <taxon>Agaricomycetes</taxon>
        <taxon>Agaricomycetidae</taxon>
        <taxon>Agaricales</taxon>
        <taxon>Pluteineae</taxon>
        <taxon>Amanitaceae</taxon>
        <taxon>Amanita</taxon>
    </lineage>
</organism>
<feature type="non-terminal residue" evidence="2">
    <location>
        <position position="59"/>
    </location>
</feature>
<dbReference type="EMBL" id="KN818888">
    <property type="protein sequence ID" value="KIL54195.1"/>
    <property type="molecule type" value="Genomic_DNA"/>
</dbReference>
<dbReference type="Proteomes" id="UP000054549">
    <property type="component" value="Unassembled WGS sequence"/>
</dbReference>
<dbReference type="EMBL" id="KN818874">
    <property type="protein sequence ID" value="KIL54225.1"/>
    <property type="molecule type" value="Genomic_DNA"/>
</dbReference>
<keyword evidence="3" id="KW-1185">Reference proteome</keyword>
<evidence type="ECO:0000313" key="2">
    <source>
        <dbReference type="EMBL" id="KIL54225.1"/>
    </source>
</evidence>
<dbReference type="AlphaFoldDB" id="A0A0C2RVF9"/>
<sequence>MCLVTAVLTAEKTTKTVIAKPKPHHGAHLKMYFQAKVNEYENVIFKIRDALMTMQVHGH</sequence>
<proteinExistence type="predicted"/>
<name>A0A0C2RVF9_AMAMK</name>
<gene>
    <name evidence="2" type="ORF">M378DRAFT_174377</name>
    <name evidence="1" type="ORF">M378DRAFT_174394</name>
</gene>
<evidence type="ECO:0000313" key="3">
    <source>
        <dbReference type="Proteomes" id="UP000054549"/>
    </source>
</evidence>
<evidence type="ECO:0000313" key="1">
    <source>
        <dbReference type="EMBL" id="KIL54195.1"/>
    </source>
</evidence>
<protein>
    <submittedName>
        <fullName evidence="2">Uncharacterized protein</fullName>
    </submittedName>
</protein>
<accession>A0A0C2RVF9</accession>
<reference evidence="2 3" key="1">
    <citation type="submission" date="2014-04" db="EMBL/GenBank/DDBJ databases">
        <title>Evolutionary Origins and Diversification of the Mycorrhizal Mutualists.</title>
        <authorList>
            <consortium name="DOE Joint Genome Institute"/>
            <consortium name="Mycorrhizal Genomics Consortium"/>
            <person name="Kohler A."/>
            <person name="Kuo A."/>
            <person name="Nagy L.G."/>
            <person name="Floudas D."/>
            <person name="Copeland A."/>
            <person name="Barry K.W."/>
            <person name="Cichocki N."/>
            <person name="Veneault-Fourrey C."/>
            <person name="LaButti K."/>
            <person name="Lindquist E.A."/>
            <person name="Lipzen A."/>
            <person name="Lundell T."/>
            <person name="Morin E."/>
            <person name="Murat C."/>
            <person name="Riley R."/>
            <person name="Ohm R."/>
            <person name="Sun H."/>
            <person name="Tunlid A."/>
            <person name="Henrissat B."/>
            <person name="Grigoriev I.V."/>
            <person name="Hibbett D.S."/>
            <person name="Martin F."/>
        </authorList>
    </citation>
    <scope>NUCLEOTIDE SEQUENCE [LARGE SCALE GENOMIC DNA]</scope>
    <source>
        <strain evidence="2 3">Koide BX008</strain>
    </source>
</reference>
<dbReference type="HOGENOM" id="CLU_2967115_0_0_1"/>